<evidence type="ECO:0000313" key="1">
    <source>
        <dbReference type="EMBL" id="AFB26508.1"/>
    </source>
</evidence>
<dbReference type="EMBL" id="CP003308">
    <property type="protein sequence ID" value="AFB26508.1"/>
    <property type="molecule type" value="Genomic_DNA"/>
</dbReference>
<dbReference type="Gene3D" id="1.25.40.20">
    <property type="entry name" value="Ankyrin repeat-containing domain"/>
    <property type="match status" value="1"/>
</dbReference>
<dbReference type="KEGG" id="rph:RSA_04865"/>
<evidence type="ECO:0000313" key="2">
    <source>
        <dbReference type="Proteomes" id="UP000007997"/>
    </source>
</evidence>
<dbReference type="Proteomes" id="UP000007997">
    <property type="component" value="Chromosome"/>
</dbReference>
<dbReference type="Pfam" id="PF00023">
    <property type="entry name" value="Ank"/>
    <property type="match status" value="1"/>
</dbReference>
<dbReference type="AlphaFoldDB" id="H6PUG1"/>
<dbReference type="HOGENOM" id="CLU_194611_0_0_5"/>
<organism evidence="1 2">
    <name type="scientific">Rickettsia philipii (strain 364D)</name>
    <dbReference type="NCBI Taxonomy" id="481009"/>
    <lineage>
        <taxon>Bacteria</taxon>
        <taxon>Pseudomonadati</taxon>
        <taxon>Pseudomonadota</taxon>
        <taxon>Alphaproteobacteria</taxon>
        <taxon>Rickettsiales</taxon>
        <taxon>Rickettsiaceae</taxon>
        <taxon>Rickettsieae</taxon>
        <taxon>Rickettsia</taxon>
        <taxon>spotted fever group</taxon>
    </lineage>
</organism>
<dbReference type="InterPro" id="IPR036770">
    <property type="entry name" value="Ankyrin_rpt-contain_sf"/>
</dbReference>
<reference evidence="2" key="1">
    <citation type="submission" date="2012-02" db="EMBL/GenBank/DDBJ databases">
        <title>Complete genome sequence of Rickettsia philipii strain 364D.</title>
        <authorList>
            <person name="Johnson S.L."/>
            <person name="Munk A.C."/>
            <person name="Han S."/>
            <person name="Bruce D.C."/>
            <person name="Dasch G.A."/>
        </authorList>
    </citation>
    <scope>NUCLEOTIDE SEQUENCE [LARGE SCALE GENOMIC DNA]</scope>
    <source>
        <strain evidence="2">364D</strain>
    </source>
</reference>
<name>H6PUG1_RICP3</name>
<proteinExistence type="predicted"/>
<sequence>MARITFICSSKHFNVAKLLLKNGAEVDQRKSGGIPLHAVAKNVRCTSKDIKDDEIYKLLVSYGADINAKVECTIAFVGESEVITEE</sequence>
<protein>
    <submittedName>
        <fullName evidence="1">Uncharacterized protein</fullName>
    </submittedName>
</protein>
<gene>
    <name evidence="1" type="ordered locus">RSA_04865</name>
</gene>
<keyword evidence="2" id="KW-1185">Reference proteome</keyword>
<dbReference type="InterPro" id="IPR002110">
    <property type="entry name" value="Ankyrin_rpt"/>
</dbReference>
<dbReference type="SUPFAM" id="SSF48403">
    <property type="entry name" value="Ankyrin repeat"/>
    <property type="match status" value="1"/>
</dbReference>
<accession>H6PUG1</accession>